<keyword evidence="17" id="KW-0539">Nucleus</keyword>
<evidence type="ECO:0000256" key="3">
    <source>
        <dbReference type="ARBA" id="ARBA00004240"/>
    </source>
</evidence>
<dbReference type="EMBL" id="JXLN01014002">
    <property type="protein sequence ID" value="KPM09729.1"/>
    <property type="molecule type" value="Genomic_DNA"/>
</dbReference>
<dbReference type="Pfam" id="PF01545">
    <property type="entry name" value="Cation_efflux"/>
    <property type="match status" value="1"/>
</dbReference>
<evidence type="ECO:0000256" key="13">
    <source>
        <dbReference type="ARBA" id="ARBA00023065"/>
    </source>
</evidence>
<dbReference type="Proteomes" id="UP000616769">
    <property type="component" value="Unassembled WGS sequence"/>
</dbReference>
<comment type="similarity">
    <text evidence="4">Belongs to the cation diffusion facilitator (CDF) transporter (TC 2.A.4) family. SLC30A subfamily.</text>
</comment>
<dbReference type="GO" id="GO:0005634">
    <property type="term" value="C:nucleus"/>
    <property type="evidence" value="ECO:0007669"/>
    <property type="project" value="UniProtKB-SubCell"/>
</dbReference>
<keyword evidence="8" id="KW-0256">Endoplasmic reticulum</keyword>
<dbReference type="Gene3D" id="1.20.1510.10">
    <property type="entry name" value="Cation efflux protein transmembrane domain"/>
    <property type="match status" value="1"/>
</dbReference>
<dbReference type="InterPro" id="IPR037129">
    <property type="entry name" value="XPA_sf"/>
</dbReference>
<evidence type="ECO:0000256" key="12">
    <source>
        <dbReference type="ARBA" id="ARBA00023015"/>
    </source>
</evidence>
<dbReference type="NCBIfam" id="TIGR01297">
    <property type="entry name" value="CDF"/>
    <property type="match status" value="1"/>
</dbReference>
<keyword evidence="11" id="KW-1133">Transmembrane helix</keyword>
<gene>
    <name evidence="23" type="ORF">QR98_0082740</name>
</gene>
<evidence type="ECO:0000256" key="1">
    <source>
        <dbReference type="ARBA" id="ARBA00004123"/>
    </source>
</evidence>
<organism evidence="23 24">
    <name type="scientific">Sarcoptes scabiei</name>
    <name type="common">Itch mite</name>
    <name type="synonym">Acarus scabiei</name>
    <dbReference type="NCBI Taxonomy" id="52283"/>
    <lineage>
        <taxon>Eukaryota</taxon>
        <taxon>Metazoa</taxon>
        <taxon>Ecdysozoa</taxon>
        <taxon>Arthropoda</taxon>
        <taxon>Chelicerata</taxon>
        <taxon>Arachnida</taxon>
        <taxon>Acari</taxon>
        <taxon>Acariformes</taxon>
        <taxon>Sarcoptiformes</taxon>
        <taxon>Astigmata</taxon>
        <taxon>Psoroptidia</taxon>
        <taxon>Sarcoptoidea</taxon>
        <taxon>Sarcoptidae</taxon>
        <taxon>Sarcoptinae</taxon>
        <taxon>Sarcoptes</taxon>
    </lineage>
</organism>
<name>A0A132AFY1_SARSC</name>
<comment type="subcellular location">
    <subcellularLocation>
        <location evidence="3">Endoplasmic reticulum</location>
    </subcellularLocation>
    <subcellularLocation>
        <location evidence="2">Mitochondrion membrane</location>
        <topology evidence="2">Multi-pass membrane protein</topology>
    </subcellularLocation>
    <subcellularLocation>
        <location evidence="1">Nucleus</location>
    </subcellularLocation>
</comment>
<evidence type="ECO:0000256" key="10">
    <source>
        <dbReference type="ARBA" id="ARBA00022906"/>
    </source>
</evidence>
<evidence type="ECO:0000256" key="20">
    <source>
        <dbReference type="ARBA" id="ARBA00034922"/>
    </source>
</evidence>
<evidence type="ECO:0000256" key="19">
    <source>
        <dbReference type="ARBA" id="ARBA00034845"/>
    </source>
</evidence>
<evidence type="ECO:0000256" key="4">
    <source>
        <dbReference type="ARBA" id="ARBA00008873"/>
    </source>
</evidence>
<proteinExistence type="inferred from homology"/>
<dbReference type="GO" id="GO:0005783">
    <property type="term" value="C:endoplasmic reticulum"/>
    <property type="evidence" value="ECO:0007669"/>
    <property type="project" value="UniProtKB-SubCell"/>
</dbReference>
<keyword evidence="6" id="KW-0050">Antiport</keyword>
<evidence type="ECO:0000256" key="18">
    <source>
        <dbReference type="ARBA" id="ARBA00033405"/>
    </source>
</evidence>
<keyword evidence="7" id="KW-0812">Transmembrane</keyword>
<feature type="domain" description="Cation efflux protein transmembrane" evidence="22">
    <location>
        <begin position="157"/>
        <end position="342"/>
    </location>
</feature>
<evidence type="ECO:0000256" key="14">
    <source>
        <dbReference type="ARBA" id="ARBA00023128"/>
    </source>
</evidence>
<keyword evidence="13" id="KW-0406">Ion transport</keyword>
<evidence type="ECO:0000256" key="15">
    <source>
        <dbReference type="ARBA" id="ARBA00023136"/>
    </source>
</evidence>
<keyword evidence="16" id="KW-0804">Transcription</keyword>
<dbReference type="VEuPathDB" id="VectorBase:SSCA003060"/>
<keyword evidence="9" id="KW-0862">Zinc</keyword>
<dbReference type="SUPFAM" id="SSF161111">
    <property type="entry name" value="Cation efflux protein transmembrane domain-like"/>
    <property type="match status" value="1"/>
</dbReference>
<evidence type="ECO:0000256" key="17">
    <source>
        <dbReference type="ARBA" id="ARBA00023242"/>
    </source>
</evidence>
<dbReference type="SUPFAM" id="SSF46955">
    <property type="entry name" value="Putative DNA-binding domain"/>
    <property type="match status" value="1"/>
</dbReference>
<evidence type="ECO:0000256" key="2">
    <source>
        <dbReference type="ARBA" id="ARBA00004225"/>
    </source>
</evidence>
<evidence type="ECO:0000256" key="7">
    <source>
        <dbReference type="ARBA" id="ARBA00022692"/>
    </source>
</evidence>
<evidence type="ECO:0000256" key="11">
    <source>
        <dbReference type="ARBA" id="ARBA00022989"/>
    </source>
</evidence>
<evidence type="ECO:0000256" key="6">
    <source>
        <dbReference type="ARBA" id="ARBA00022449"/>
    </source>
</evidence>
<dbReference type="InterPro" id="IPR040177">
    <property type="entry name" value="SLC30A9"/>
</dbReference>
<evidence type="ECO:0000313" key="23">
    <source>
        <dbReference type="EMBL" id="KPM09729.1"/>
    </source>
</evidence>
<dbReference type="AlphaFoldDB" id="A0A132AFY1"/>
<evidence type="ECO:0000256" key="16">
    <source>
        <dbReference type="ARBA" id="ARBA00023163"/>
    </source>
</evidence>
<reference evidence="23 24" key="1">
    <citation type="journal article" date="2015" name="Parasit. Vectors">
        <title>Draft genome of the scabies mite.</title>
        <authorList>
            <person name="Rider S.D.Jr."/>
            <person name="Morgan M.S."/>
            <person name="Arlian L.G."/>
        </authorList>
    </citation>
    <scope>NUCLEOTIDE SEQUENCE [LARGE SCALE GENOMIC DNA]</scope>
    <source>
        <strain evidence="23">Arlian Lab</strain>
    </source>
</reference>
<evidence type="ECO:0000313" key="24">
    <source>
        <dbReference type="Proteomes" id="UP000616769"/>
    </source>
</evidence>
<sequence length="461" mass="51884">MTKPMSLLSTQLDQIRTISSESDDSNVTTKIKTTSKEKNKPDHITLGRNFITTTRAMREYALDVSDLDDLRKFRRRSPYNDEPPITVYLRKDVEAKALKIWGNWDYITQELKKRKEKEGNYNESLLLVKKYNKDYRRLNTPQAKFRENIMREAGRVVMAAVFINGANFILKTFAWLYTGSHSLFAEAIHSFADTCNQLLLAFGIRKSIQVPNKEHPYGYHPMRYISSLISGVAIFCTGTGLSFYHGINGILCPTLIESYYWAYVILLGSLISEGVLTSSDPTINVVILEDTAAVLGVSIAALCMGLSSHFGTPIFDACGSLAIGSLLGVVASFIIYNNAGALVGKSISANRMSEINKFLESDSMVRAIYDVKATHMGNDIIRYKAEVDFDGRKLSRNYLDSINTEILYNEIKSIQTVDECEEFILKHGENIVDLLGAEVDRIENELKAKHPEIRHVDLEVL</sequence>
<protein>
    <recommendedName>
        <fullName evidence="19">Proton-coupled zinc antiporter SLC30A9, mitochondrial</fullName>
    </recommendedName>
    <alternativeName>
        <fullName evidence="18">Solute carrier family 30 member 9</fullName>
    </alternativeName>
    <alternativeName>
        <fullName evidence="20">Zinc transporter 9</fullName>
    </alternativeName>
</protein>
<evidence type="ECO:0000259" key="22">
    <source>
        <dbReference type="Pfam" id="PF01545"/>
    </source>
</evidence>
<keyword evidence="14" id="KW-0496">Mitochondrion</keyword>
<keyword evidence="15" id="KW-0472">Membrane</keyword>
<dbReference type="GO" id="GO:0031966">
    <property type="term" value="C:mitochondrial membrane"/>
    <property type="evidence" value="ECO:0007669"/>
    <property type="project" value="UniProtKB-SubCell"/>
</dbReference>
<comment type="caution">
    <text evidence="23">The sequence shown here is derived from an EMBL/GenBank/DDBJ whole genome shotgun (WGS) entry which is preliminary data.</text>
</comment>
<evidence type="ECO:0000256" key="5">
    <source>
        <dbReference type="ARBA" id="ARBA00022448"/>
    </source>
</evidence>
<dbReference type="PANTHER" id="PTHR13414:SF9">
    <property type="entry name" value="PROTON-COUPLED ZINC ANTIPORTER SLC30A9, MITOCHONDRIAL"/>
    <property type="match status" value="1"/>
</dbReference>
<dbReference type="Gene3D" id="3.90.530.10">
    <property type="entry name" value="XPA C-terminal domain"/>
    <property type="match status" value="1"/>
</dbReference>
<keyword evidence="12" id="KW-0805">Transcription regulation</keyword>
<evidence type="ECO:0000256" key="21">
    <source>
        <dbReference type="ARBA" id="ARBA00048349"/>
    </source>
</evidence>
<dbReference type="GO" id="GO:0006829">
    <property type="term" value="P:zinc ion transport"/>
    <property type="evidence" value="ECO:0007669"/>
    <property type="project" value="UniProtKB-KW"/>
</dbReference>
<dbReference type="GO" id="GO:0015297">
    <property type="term" value="F:antiporter activity"/>
    <property type="evidence" value="ECO:0007669"/>
    <property type="project" value="UniProtKB-KW"/>
</dbReference>
<dbReference type="InterPro" id="IPR027469">
    <property type="entry name" value="Cation_efflux_TMD_sf"/>
</dbReference>
<dbReference type="InterPro" id="IPR002524">
    <property type="entry name" value="Cation_efflux"/>
</dbReference>
<accession>A0A132AFY1</accession>
<evidence type="ECO:0000256" key="8">
    <source>
        <dbReference type="ARBA" id="ARBA00022824"/>
    </source>
</evidence>
<dbReference type="CDD" id="cd21078">
    <property type="entry name" value="NTD_ZNT9"/>
    <property type="match status" value="1"/>
</dbReference>
<dbReference type="GO" id="GO:0006882">
    <property type="term" value="P:intracellular zinc ion homeostasis"/>
    <property type="evidence" value="ECO:0007669"/>
    <property type="project" value="TreeGrafter"/>
</dbReference>
<keyword evidence="10" id="KW-0864">Zinc transport</keyword>
<keyword evidence="5" id="KW-0813">Transport</keyword>
<comment type="catalytic activity">
    <reaction evidence="21">
        <text>Zn(2+)(in) + 2 H(+)(out) = Zn(2+)(out) + 2 H(+)(in)</text>
        <dbReference type="Rhea" id="RHEA:72627"/>
        <dbReference type="ChEBI" id="CHEBI:15378"/>
        <dbReference type="ChEBI" id="CHEBI:29105"/>
    </reaction>
</comment>
<dbReference type="PANTHER" id="PTHR13414">
    <property type="entry name" value="HUEL-CATION TRANSPORTER"/>
    <property type="match status" value="1"/>
</dbReference>
<dbReference type="InterPro" id="IPR009061">
    <property type="entry name" value="DNA-bd_dom_put_sf"/>
</dbReference>
<dbReference type="GO" id="GO:0008324">
    <property type="term" value="F:monoatomic cation transmembrane transporter activity"/>
    <property type="evidence" value="ECO:0007669"/>
    <property type="project" value="InterPro"/>
</dbReference>
<evidence type="ECO:0000256" key="9">
    <source>
        <dbReference type="ARBA" id="ARBA00022833"/>
    </source>
</evidence>
<dbReference type="InterPro" id="IPR058533">
    <property type="entry name" value="Cation_efflux_TM"/>
</dbReference>